<keyword evidence="1" id="KW-0862">Zinc</keyword>
<dbReference type="InterPro" id="IPR024078">
    <property type="entry name" value="LmbE-like_dom_sf"/>
</dbReference>
<dbReference type="Gene3D" id="3.40.50.10320">
    <property type="entry name" value="LmbE-like"/>
    <property type="match status" value="1"/>
</dbReference>
<evidence type="ECO:0000256" key="1">
    <source>
        <dbReference type="ARBA" id="ARBA00022833"/>
    </source>
</evidence>
<dbReference type="PANTHER" id="PTHR12993">
    <property type="entry name" value="N-ACETYLGLUCOSAMINYL-PHOSPHATIDYLINOSITOL DE-N-ACETYLASE-RELATED"/>
    <property type="match status" value="1"/>
</dbReference>
<gene>
    <name evidence="2" type="ORF">CAE01nite_09930</name>
</gene>
<dbReference type="AlphaFoldDB" id="A0A512D9V1"/>
<dbReference type="GO" id="GO:0016137">
    <property type="term" value="P:glycoside metabolic process"/>
    <property type="evidence" value="ECO:0007669"/>
    <property type="project" value="UniProtKB-ARBA"/>
</dbReference>
<dbReference type="Proteomes" id="UP000321181">
    <property type="component" value="Unassembled WGS sequence"/>
</dbReference>
<dbReference type="PANTHER" id="PTHR12993:SF11">
    <property type="entry name" value="N-ACETYLGLUCOSAMINYL-PHOSPHATIDYLINOSITOL DE-N-ACETYLASE"/>
    <property type="match status" value="1"/>
</dbReference>
<keyword evidence="3" id="KW-1185">Reference proteome</keyword>
<name>A0A512D9V1_9CELL</name>
<evidence type="ECO:0008006" key="4">
    <source>
        <dbReference type="Google" id="ProtNLM"/>
    </source>
</evidence>
<evidence type="ECO:0000313" key="2">
    <source>
        <dbReference type="EMBL" id="GEO33268.1"/>
    </source>
</evidence>
<proteinExistence type="predicted"/>
<dbReference type="InterPro" id="IPR003737">
    <property type="entry name" value="GlcNAc_PI_deacetylase-related"/>
</dbReference>
<reference evidence="2 3" key="1">
    <citation type="submission" date="2019-07" db="EMBL/GenBank/DDBJ databases">
        <title>Whole genome shotgun sequence of Cellulomonas aerilata NBRC 106308.</title>
        <authorList>
            <person name="Hosoyama A."/>
            <person name="Uohara A."/>
            <person name="Ohji S."/>
            <person name="Ichikawa N."/>
        </authorList>
    </citation>
    <scope>NUCLEOTIDE SEQUENCE [LARGE SCALE GENOMIC DNA]</scope>
    <source>
        <strain evidence="2 3">NBRC 106308</strain>
    </source>
</reference>
<organism evidence="2 3">
    <name type="scientific">Cellulomonas aerilata</name>
    <dbReference type="NCBI Taxonomy" id="515326"/>
    <lineage>
        <taxon>Bacteria</taxon>
        <taxon>Bacillati</taxon>
        <taxon>Actinomycetota</taxon>
        <taxon>Actinomycetes</taxon>
        <taxon>Micrococcales</taxon>
        <taxon>Cellulomonadaceae</taxon>
        <taxon>Cellulomonas</taxon>
    </lineage>
</organism>
<dbReference type="EMBL" id="BJYY01000006">
    <property type="protein sequence ID" value="GEO33268.1"/>
    <property type="molecule type" value="Genomic_DNA"/>
</dbReference>
<sequence length="262" mass="28669">MTRTLAVCFAHPDDEAYATFGSVALHRADPDFRVVALHATDGAAGEVAPGVDVGPAGLGALRREEDERAWRAVGCVPARHDWLGLPDGAVEQMPFDDLVDCVACFLDEERPDVVVTFGPDGVTGHPDHITVGAATDAAFHRVRRDGGGGLRRLLHGAIRQSWFERHQAWRAAHGYPLWEPTRLYHLRGTPDELVGVDVRTTEVLPQLVAGLLEHRSQGHVLLPAGVEDGSFLRSRSRETHVLAWPPRQPDEPCLTDIFEGLD</sequence>
<evidence type="ECO:0000313" key="3">
    <source>
        <dbReference type="Proteomes" id="UP000321181"/>
    </source>
</evidence>
<dbReference type="RefSeq" id="WP_146900872.1">
    <property type="nucleotide sequence ID" value="NZ_BAAARM010000002.1"/>
</dbReference>
<protein>
    <recommendedName>
        <fullName evidence="4">GlcNAc-PI de-N-acetylase</fullName>
    </recommendedName>
</protein>
<accession>A0A512D9V1</accession>
<dbReference type="Pfam" id="PF02585">
    <property type="entry name" value="PIG-L"/>
    <property type="match status" value="1"/>
</dbReference>
<comment type="caution">
    <text evidence="2">The sequence shown here is derived from an EMBL/GenBank/DDBJ whole genome shotgun (WGS) entry which is preliminary data.</text>
</comment>
<dbReference type="SUPFAM" id="SSF102588">
    <property type="entry name" value="LmbE-like"/>
    <property type="match status" value="1"/>
</dbReference>
<dbReference type="GO" id="GO:0016811">
    <property type="term" value="F:hydrolase activity, acting on carbon-nitrogen (but not peptide) bonds, in linear amides"/>
    <property type="evidence" value="ECO:0007669"/>
    <property type="project" value="TreeGrafter"/>
</dbReference>
<dbReference type="OrthoDB" id="116799at2"/>